<feature type="transmembrane region" description="Helical" evidence="1">
    <location>
        <begin position="189"/>
        <end position="208"/>
    </location>
</feature>
<sequence>MQLLLLLTGNGHHWVDRHILDPGRLPLLLSLFAFIMTFLVTRTITRLIRAGKGPFHDRVSPDGVHVHHAVPGLVVLLVGAFSALACHDTHPWIDIAGLLVGIGASLLLDEFALILHLRDVYWSGEGRVSVELVALAAACLALLTIGLQPFHFPTDHDPQHRWIHLLLLAGLPVHVLAEIVVVAKGKYHVALIGAFAGPVAFFAALTLARPQSWWARRYGPERLARAEARSLRWDAKWGRLTANIADFVAGSHSTSDPGPGR</sequence>
<evidence type="ECO:0000313" key="2">
    <source>
        <dbReference type="EMBL" id="TWE12452.1"/>
    </source>
</evidence>
<dbReference type="Proteomes" id="UP000318297">
    <property type="component" value="Unassembled WGS sequence"/>
</dbReference>
<reference evidence="2 3" key="1">
    <citation type="submission" date="2019-06" db="EMBL/GenBank/DDBJ databases">
        <title>Sequencing the genomes of 1000 actinobacteria strains.</title>
        <authorList>
            <person name="Klenk H.-P."/>
        </authorList>
    </citation>
    <scope>NUCLEOTIDE SEQUENCE [LARGE SCALE GENOMIC DNA]</scope>
    <source>
        <strain evidence="2 3">DSM 19560</strain>
    </source>
</reference>
<feature type="transmembrane region" description="Helical" evidence="1">
    <location>
        <begin position="27"/>
        <end position="48"/>
    </location>
</feature>
<keyword evidence="1" id="KW-0472">Membrane</keyword>
<keyword evidence="1" id="KW-0812">Transmembrane</keyword>
<evidence type="ECO:0000256" key="1">
    <source>
        <dbReference type="SAM" id="Phobius"/>
    </source>
</evidence>
<dbReference type="AlphaFoldDB" id="A0A561EA10"/>
<feature type="transmembrane region" description="Helical" evidence="1">
    <location>
        <begin position="162"/>
        <end position="183"/>
    </location>
</feature>
<keyword evidence="3" id="KW-1185">Reference proteome</keyword>
<feature type="transmembrane region" description="Helical" evidence="1">
    <location>
        <begin position="98"/>
        <end position="117"/>
    </location>
</feature>
<comment type="caution">
    <text evidence="2">The sequence shown here is derived from an EMBL/GenBank/DDBJ whole genome shotgun (WGS) entry which is preliminary data.</text>
</comment>
<dbReference type="EMBL" id="VIVQ01000001">
    <property type="protein sequence ID" value="TWE12452.1"/>
    <property type="molecule type" value="Genomic_DNA"/>
</dbReference>
<organism evidence="2 3">
    <name type="scientific">Rudaeicoccus suwonensis</name>
    <dbReference type="NCBI Taxonomy" id="657409"/>
    <lineage>
        <taxon>Bacteria</taxon>
        <taxon>Bacillati</taxon>
        <taxon>Actinomycetota</taxon>
        <taxon>Actinomycetes</taxon>
        <taxon>Micrococcales</taxon>
        <taxon>Dermacoccaceae</taxon>
        <taxon>Rudaeicoccus</taxon>
    </lineage>
</organism>
<proteinExistence type="predicted"/>
<name>A0A561EA10_9MICO</name>
<protein>
    <submittedName>
        <fullName evidence="2">Uncharacterized protein</fullName>
    </submittedName>
</protein>
<evidence type="ECO:0000313" key="3">
    <source>
        <dbReference type="Proteomes" id="UP000318297"/>
    </source>
</evidence>
<dbReference type="RefSeq" id="WP_211841604.1">
    <property type="nucleotide sequence ID" value="NZ_VIVQ01000001.1"/>
</dbReference>
<feature type="transmembrane region" description="Helical" evidence="1">
    <location>
        <begin position="68"/>
        <end position="86"/>
    </location>
</feature>
<accession>A0A561EA10</accession>
<gene>
    <name evidence="2" type="ORF">BKA23_1260</name>
</gene>
<keyword evidence="1" id="KW-1133">Transmembrane helix</keyword>
<feature type="transmembrane region" description="Helical" evidence="1">
    <location>
        <begin position="129"/>
        <end position="150"/>
    </location>
</feature>